<sequence length="130" mass="13633">MYQHRQQQQGRRSTSLLTHLFLLLLTVFAALSASVASSQAHFSNQDESPQLSVGDVPYTEPADPFALLAWGDSCVPMAEGNCDGADDSGLLRAGHGLPIAAIDSAASPAGSPFNFLRARTSAPRAPPAQA</sequence>
<keyword evidence="2" id="KW-1185">Reference proteome</keyword>
<dbReference type="RefSeq" id="WP_156381076.1">
    <property type="nucleotide sequence ID" value="NZ_BAABEG010000001.1"/>
</dbReference>
<evidence type="ECO:0000313" key="1">
    <source>
        <dbReference type="EMBL" id="MBB6354907.1"/>
    </source>
</evidence>
<comment type="caution">
    <text evidence="1">The sequence shown here is derived from an EMBL/GenBank/DDBJ whole genome shotgun (WGS) entry which is preliminary data.</text>
</comment>
<protein>
    <submittedName>
        <fullName evidence="1">Uncharacterized protein</fullName>
    </submittedName>
</protein>
<accession>A0A7X0F855</accession>
<reference evidence="1 2" key="1">
    <citation type="submission" date="2020-08" db="EMBL/GenBank/DDBJ databases">
        <title>Genomic Encyclopedia of Type Strains, Phase IV (KMG-IV): sequencing the most valuable type-strain genomes for metagenomic binning, comparative biology and taxonomic classification.</title>
        <authorList>
            <person name="Goeker M."/>
        </authorList>
    </citation>
    <scope>NUCLEOTIDE SEQUENCE [LARGE SCALE GENOMIC DNA]</scope>
    <source>
        <strain evidence="1 2">DSM 7051</strain>
    </source>
</reference>
<evidence type="ECO:0000313" key="2">
    <source>
        <dbReference type="Proteomes" id="UP000536262"/>
    </source>
</evidence>
<gene>
    <name evidence="1" type="ORF">GGR00_002703</name>
</gene>
<dbReference type="Proteomes" id="UP000536262">
    <property type="component" value="Unassembled WGS sequence"/>
</dbReference>
<name>A0A7X0F855_9HYPH</name>
<dbReference type="AlphaFoldDB" id="A0A7X0F855"/>
<organism evidence="1 2">
    <name type="scientific">Aminobacter aganoensis</name>
    <dbReference type="NCBI Taxonomy" id="83264"/>
    <lineage>
        <taxon>Bacteria</taxon>
        <taxon>Pseudomonadati</taxon>
        <taxon>Pseudomonadota</taxon>
        <taxon>Alphaproteobacteria</taxon>
        <taxon>Hyphomicrobiales</taxon>
        <taxon>Phyllobacteriaceae</taxon>
        <taxon>Aminobacter</taxon>
    </lineage>
</organism>
<dbReference type="EMBL" id="JACHOU010000005">
    <property type="protein sequence ID" value="MBB6354907.1"/>
    <property type="molecule type" value="Genomic_DNA"/>
</dbReference>
<proteinExistence type="predicted"/>